<feature type="region of interest" description="Disordered" evidence="1">
    <location>
        <begin position="150"/>
        <end position="205"/>
    </location>
</feature>
<feature type="compositionally biased region" description="Low complexity" evidence="1">
    <location>
        <begin position="164"/>
        <end position="186"/>
    </location>
</feature>
<feature type="region of interest" description="Disordered" evidence="1">
    <location>
        <begin position="19"/>
        <end position="87"/>
    </location>
</feature>
<reference evidence="3 4" key="1">
    <citation type="submission" date="2024-09" db="EMBL/GenBank/DDBJ databases">
        <title>Itraconazole resistance in Madurella fahalii resulting from another homologue of gene encoding cytochrome P450 14-alpha sterol demethylase (CYP51).</title>
        <authorList>
            <person name="Yoshioka I."/>
            <person name="Fahal A.H."/>
            <person name="Kaneko S."/>
            <person name="Yaguchi T."/>
        </authorList>
    </citation>
    <scope>NUCLEOTIDE SEQUENCE [LARGE SCALE GENOMIC DNA]</scope>
    <source>
        <strain evidence="3 4">IFM 68171</strain>
    </source>
</reference>
<feature type="domain" description="SRP9" evidence="2">
    <location>
        <begin position="5"/>
        <end position="124"/>
    </location>
</feature>
<name>A0ABQ0GSX9_9PEZI</name>
<feature type="compositionally biased region" description="Low complexity" evidence="1">
    <location>
        <begin position="47"/>
        <end position="76"/>
    </location>
</feature>
<dbReference type="InterPro" id="IPR039914">
    <property type="entry name" value="SRP9-like"/>
</dbReference>
<feature type="compositionally biased region" description="Gly residues" evidence="1">
    <location>
        <begin position="187"/>
        <end position="196"/>
    </location>
</feature>
<sequence length="205" mass="20943">MPYYEKSEDWLHQSSLLLQARPATTRITTRYHLKPARRPTKAEKKAAAAASKGGASARTPQQPAAQQQQQQQQQQQSNPPKPPRGHLVLKTYDAATGATLKYKTSKAAEVGRLVQMLGSMGRRMAGVAPAPAHEPSGAAQEDAVMGDAGPAVVEAGGGEGPSGSGVQTPTATATTTAGQGQGQAQAQGGGGGAGGGKGKKKKGKK</sequence>
<keyword evidence="4" id="KW-1185">Reference proteome</keyword>
<accession>A0ABQ0GSX9</accession>
<proteinExistence type="predicted"/>
<dbReference type="PANTHER" id="PTHR12834">
    <property type="entry name" value="SIGNAL RECOGNITION PARTICLE 9 KDA PROTEIN"/>
    <property type="match status" value="1"/>
</dbReference>
<organism evidence="3 4">
    <name type="scientific">Madurella fahalii</name>
    <dbReference type="NCBI Taxonomy" id="1157608"/>
    <lineage>
        <taxon>Eukaryota</taxon>
        <taxon>Fungi</taxon>
        <taxon>Dikarya</taxon>
        <taxon>Ascomycota</taxon>
        <taxon>Pezizomycotina</taxon>
        <taxon>Sordariomycetes</taxon>
        <taxon>Sordariomycetidae</taxon>
        <taxon>Sordariales</taxon>
        <taxon>Sordariales incertae sedis</taxon>
        <taxon>Madurella</taxon>
    </lineage>
</organism>
<dbReference type="PANTHER" id="PTHR12834:SF12">
    <property type="entry name" value="SIGNAL RECOGNITION PARTICLE 9 KDA PROTEIN"/>
    <property type="match status" value="1"/>
</dbReference>
<gene>
    <name evidence="3" type="ORF">MFIFM68171_11012</name>
</gene>
<dbReference type="InterPro" id="IPR039432">
    <property type="entry name" value="SRP9_dom"/>
</dbReference>
<dbReference type="GeneID" id="98181754"/>
<evidence type="ECO:0000259" key="2">
    <source>
        <dbReference type="Pfam" id="PF05486"/>
    </source>
</evidence>
<evidence type="ECO:0000256" key="1">
    <source>
        <dbReference type="SAM" id="MobiDB-lite"/>
    </source>
</evidence>
<comment type="caution">
    <text evidence="3">The sequence shown here is derived from an EMBL/GenBank/DDBJ whole genome shotgun (WGS) entry which is preliminary data.</text>
</comment>
<feature type="compositionally biased region" description="Basic residues" evidence="1">
    <location>
        <begin position="29"/>
        <end position="39"/>
    </location>
</feature>
<dbReference type="Pfam" id="PF05486">
    <property type="entry name" value="SRP9-21"/>
    <property type="match status" value="1"/>
</dbReference>
<dbReference type="RefSeq" id="XP_070922532.1">
    <property type="nucleotide sequence ID" value="XM_071066431.1"/>
</dbReference>
<evidence type="ECO:0000313" key="3">
    <source>
        <dbReference type="EMBL" id="GAB1320802.1"/>
    </source>
</evidence>
<evidence type="ECO:0000313" key="4">
    <source>
        <dbReference type="Proteomes" id="UP001628179"/>
    </source>
</evidence>
<protein>
    <submittedName>
        <fullName evidence="3">Signal recognition particle 9 kDa protein-domain-containing protein</fullName>
    </submittedName>
</protein>
<dbReference type="Proteomes" id="UP001628179">
    <property type="component" value="Unassembled WGS sequence"/>
</dbReference>
<dbReference type="EMBL" id="BAAFSV010000006">
    <property type="protein sequence ID" value="GAB1320802.1"/>
    <property type="molecule type" value="Genomic_DNA"/>
</dbReference>